<dbReference type="PROSITE" id="PS50109">
    <property type="entry name" value="HIS_KIN"/>
    <property type="match status" value="1"/>
</dbReference>
<dbReference type="Gene3D" id="1.20.120.160">
    <property type="entry name" value="HPT domain"/>
    <property type="match status" value="1"/>
</dbReference>
<dbReference type="InterPro" id="IPR001610">
    <property type="entry name" value="PAC"/>
</dbReference>
<feature type="domain" description="PAS" evidence="16">
    <location>
        <begin position="283"/>
        <end position="353"/>
    </location>
</feature>
<dbReference type="Pfam" id="PF00072">
    <property type="entry name" value="Response_reg"/>
    <property type="match status" value="2"/>
</dbReference>
<comment type="catalytic activity">
    <reaction evidence="1">
        <text>ATP + protein L-histidine = ADP + protein N-phospho-L-histidine.</text>
        <dbReference type="EC" id="2.7.13.3"/>
    </reaction>
</comment>
<dbReference type="InterPro" id="IPR013655">
    <property type="entry name" value="PAS_fold_3"/>
</dbReference>
<dbReference type="SUPFAM" id="SSF55785">
    <property type="entry name" value="PYP-like sensor domain (PAS domain)"/>
    <property type="match status" value="5"/>
</dbReference>
<dbReference type="InterPro" id="IPR005467">
    <property type="entry name" value="His_kinase_dom"/>
</dbReference>
<dbReference type="InterPro" id="IPR035965">
    <property type="entry name" value="PAS-like_dom_sf"/>
</dbReference>
<keyword evidence="5 13" id="KW-0597">Phosphoprotein</keyword>
<dbReference type="PRINTS" id="PR00344">
    <property type="entry name" value="BCTRLSENSOR"/>
</dbReference>
<dbReference type="InterPro" id="IPR011006">
    <property type="entry name" value="CheY-like_superfamily"/>
</dbReference>
<evidence type="ECO:0000259" key="16">
    <source>
        <dbReference type="PROSITE" id="PS50112"/>
    </source>
</evidence>
<dbReference type="InterPro" id="IPR036097">
    <property type="entry name" value="HisK_dim/P_sf"/>
</dbReference>
<dbReference type="PROSITE" id="PS50113">
    <property type="entry name" value="PAC"/>
    <property type="match status" value="1"/>
</dbReference>
<evidence type="ECO:0000259" key="17">
    <source>
        <dbReference type="PROSITE" id="PS50113"/>
    </source>
</evidence>
<evidence type="ECO:0000256" key="7">
    <source>
        <dbReference type="ARBA" id="ARBA00022741"/>
    </source>
</evidence>
<dbReference type="PROSITE" id="PS50112">
    <property type="entry name" value="PAS"/>
    <property type="match status" value="3"/>
</dbReference>
<feature type="domain" description="PAS" evidence="16">
    <location>
        <begin position="535"/>
        <end position="607"/>
    </location>
</feature>
<dbReference type="Pfam" id="PF02518">
    <property type="entry name" value="HATPase_c"/>
    <property type="match status" value="1"/>
</dbReference>
<evidence type="ECO:0000313" key="20">
    <source>
        <dbReference type="Proteomes" id="UP001157915"/>
    </source>
</evidence>
<evidence type="ECO:0000259" key="14">
    <source>
        <dbReference type="PROSITE" id="PS50109"/>
    </source>
</evidence>
<name>A0ABY1PMY0_9BACT</name>
<dbReference type="SMART" id="SM00448">
    <property type="entry name" value="REC"/>
    <property type="match status" value="2"/>
</dbReference>
<dbReference type="InterPro" id="IPR001789">
    <property type="entry name" value="Sig_transdc_resp-reg_receiver"/>
</dbReference>
<accession>A0ABY1PMY0</accession>
<evidence type="ECO:0000256" key="13">
    <source>
        <dbReference type="PROSITE-ProRule" id="PRU00169"/>
    </source>
</evidence>
<dbReference type="SMART" id="SM00086">
    <property type="entry name" value="PAC"/>
    <property type="match status" value="4"/>
</dbReference>
<keyword evidence="11" id="KW-0472">Membrane</keyword>
<dbReference type="Pfam" id="PF08448">
    <property type="entry name" value="PAS_4"/>
    <property type="match status" value="1"/>
</dbReference>
<evidence type="ECO:0000256" key="8">
    <source>
        <dbReference type="ARBA" id="ARBA00022840"/>
    </source>
</evidence>
<dbReference type="InterPro" id="IPR013656">
    <property type="entry name" value="PAS_4"/>
</dbReference>
<dbReference type="InterPro" id="IPR008207">
    <property type="entry name" value="Sig_transdc_His_kin_Hpt_dom"/>
</dbReference>
<dbReference type="InterPro" id="IPR036890">
    <property type="entry name" value="HATPase_C_sf"/>
</dbReference>
<evidence type="ECO:0000256" key="6">
    <source>
        <dbReference type="ARBA" id="ARBA00022692"/>
    </source>
</evidence>
<evidence type="ECO:0000259" key="15">
    <source>
        <dbReference type="PROSITE" id="PS50110"/>
    </source>
</evidence>
<dbReference type="PANTHER" id="PTHR45339:SF1">
    <property type="entry name" value="HYBRID SIGNAL TRANSDUCTION HISTIDINE KINASE J"/>
    <property type="match status" value="1"/>
</dbReference>
<dbReference type="Gene3D" id="3.30.565.10">
    <property type="entry name" value="Histidine kinase-like ATPase, C-terminal domain"/>
    <property type="match status" value="1"/>
</dbReference>
<gene>
    <name evidence="19" type="ORF">SAMN06265367_11240</name>
</gene>
<keyword evidence="9" id="KW-1133">Transmembrane helix</keyword>
<dbReference type="PROSITE" id="PS50894">
    <property type="entry name" value="HPT"/>
    <property type="match status" value="1"/>
</dbReference>
<feature type="domain" description="PAC" evidence="17">
    <location>
        <begin position="621"/>
        <end position="676"/>
    </location>
</feature>
<dbReference type="SMART" id="SM00388">
    <property type="entry name" value="HisKA"/>
    <property type="match status" value="1"/>
</dbReference>
<dbReference type="InterPro" id="IPR036641">
    <property type="entry name" value="HPT_dom_sf"/>
</dbReference>
<evidence type="ECO:0000256" key="1">
    <source>
        <dbReference type="ARBA" id="ARBA00000085"/>
    </source>
</evidence>
<dbReference type="SMART" id="SM00387">
    <property type="entry name" value="HATPase_c"/>
    <property type="match status" value="1"/>
</dbReference>
<evidence type="ECO:0000256" key="11">
    <source>
        <dbReference type="ARBA" id="ARBA00023136"/>
    </source>
</evidence>
<feature type="domain" description="HPt" evidence="18">
    <location>
        <begin position="1348"/>
        <end position="1446"/>
    </location>
</feature>
<keyword evidence="7" id="KW-0547">Nucleotide-binding</keyword>
<evidence type="ECO:0000256" key="10">
    <source>
        <dbReference type="ARBA" id="ARBA00023012"/>
    </source>
</evidence>
<proteinExistence type="predicted"/>
<feature type="modified residue" description="4-aspartylphosphate" evidence="13">
    <location>
        <position position="1108"/>
    </location>
</feature>
<evidence type="ECO:0000256" key="9">
    <source>
        <dbReference type="ARBA" id="ARBA00022989"/>
    </source>
</evidence>
<dbReference type="SUPFAM" id="SSF55781">
    <property type="entry name" value="GAF domain-like"/>
    <property type="match status" value="1"/>
</dbReference>
<comment type="subcellular location">
    <subcellularLocation>
        <location evidence="2">Cell membrane</location>
        <topology evidence="2">Multi-pass membrane protein</topology>
    </subcellularLocation>
</comment>
<evidence type="ECO:0000313" key="19">
    <source>
        <dbReference type="EMBL" id="SMP36158.1"/>
    </source>
</evidence>
<comment type="caution">
    <text evidence="19">The sequence shown here is derived from an EMBL/GenBank/DDBJ whole genome shotgun (WGS) entry which is preliminary data.</text>
</comment>
<keyword evidence="4" id="KW-1003">Cell membrane</keyword>
<protein>
    <recommendedName>
        <fullName evidence="3">histidine kinase</fullName>
        <ecNumber evidence="3">2.7.13.3</ecNumber>
    </recommendedName>
</protein>
<dbReference type="CDD" id="cd00130">
    <property type="entry name" value="PAS"/>
    <property type="match status" value="4"/>
</dbReference>
<dbReference type="SUPFAM" id="SSF55874">
    <property type="entry name" value="ATPase domain of HSP90 chaperone/DNA topoisomerase II/histidine kinase"/>
    <property type="match status" value="1"/>
</dbReference>
<dbReference type="InterPro" id="IPR003661">
    <property type="entry name" value="HisK_dim/P_dom"/>
</dbReference>
<feature type="modified residue" description="Phosphohistidine" evidence="12">
    <location>
        <position position="1387"/>
    </location>
</feature>
<dbReference type="SUPFAM" id="SSF47226">
    <property type="entry name" value="Histidine-containing phosphotransfer domain, HPT domain"/>
    <property type="match status" value="1"/>
</dbReference>
<evidence type="ECO:0000259" key="18">
    <source>
        <dbReference type="PROSITE" id="PS50894"/>
    </source>
</evidence>
<organism evidence="19 20">
    <name type="scientific">Algoriphagus winogradskyi</name>
    <dbReference type="NCBI Taxonomy" id="237017"/>
    <lineage>
        <taxon>Bacteria</taxon>
        <taxon>Pseudomonadati</taxon>
        <taxon>Bacteroidota</taxon>
        <taxon>Cytophagia</taxon>
        <taxon>Cytophagales</taxon>
        <taxon>Cyclobacteriaceae</taxon>
        <taxon>Algoriphagus</taxon>
    </lineage>
</organism>
<dbReference type="InterPro" id="IPR004358">
    <property type="entry name" value="Sig_transdc_His_kin-like_C"/>
</dbReference>
<dbReference type="EC" id="2.7.13.3" evidence="3"/>
<dbReference type="InterPro" id="IPR003594">
    <property type="entry name" value="HATPase_dom"/>
</dbReference>
<dbReference type="SMART" id="SM00091">
    <property type="entry name" value="PAS"/>
    <property type="match status" value="4"/>
</dbReference>
<evidence type="ECO:0000256" key="12">
    <source>
        <dbReference type="PROSITE-ProRule" id="PRU00110"/>
    </source>
</evidence>
<feature type="domain" description="PAS" evidence="16">
    <location>
        <begin position="161"/>
        <end position="216"/>
    </location>
</feature>
<dbReference type="CDD" id="cd00082">
    <property type="entry name" value="HisKA"/>
    <property type="match status" value="1"/>
</dbReference>
<dbReference type="SUPFAM" id="SSF52172">
    <property type="entry name" value="CheY-like"/>
    <property type="match status" value="2"/>
</dbReference>
<evidence type="ECO:0000256" key="3">
    <source>
        <dbReference type="ARBA" id="ARBA00012438"/>
    </source>
</evidence>
<keyword evidence="10" id="KW-0902">Two-component regulatory system</keyword>
<keyword evidence="6" id="KW-0812">Transmembrane</keyword>
<dbReference type="Pfam" id="PF00512">
    <property type="entry name" value="HisKA"/>
    <property type="match status" value="1"/>
</dbReference>
<dbReference type="Gene3D" id="3.30.450.20">
    <property type="entry name" value="PAS domain"/>
    <property type="match status" value="5"/>
</dbReference>
<keyword evidence="8" id="KW-0067">ATP-binding</keyword>
<dbReference type="SUPFAM" id="SSF47384">
    <property type="entry name" value="Homodimeric domain of signal transducing histidine kinase"/>
    <property type="match status" value="1"/>
</dbReference>
<evidence type="ECO:0000256" key="5">
    <source>
        <dbReference type="ARBA" id="ARBA00022553"/>
    </source>
</evidence>
<dbReference type="Pfam" id="PF13426">
    <property type="entry name" value="PAS_9"/>
    <property type="match status" value="1"/>
</dbReference>
<evidence type="ECO:0000256" key="2">
    <source>
        <dbReference type="ARBA" id="ARBA00004651"/>
    </source>
</evidence>
<dbReference type="NCBIfam" id="TIGR00229">
    <property type="entry name" value="sensory_box"/>
    <property type="match status" value="3"/>
</dbReference>
<keyword evidence="20" id="KW-1185">Reference proteome</keyword>
<reference evidence="19 20" key="1">
    <citation type="submission" date="2017-05" db="EMBL/GenBank/DDBJ databases">
        <authorList>
            <person name="Varghese N."/>
            <person name="Submissions S."/>
        </authorList>
    </citation>
    <scope>NUCLEOTIDE SEQUENCE [LARGE SCALE GENOMIC DNA]</scope>
    <source>
        <strain evidence="19 20">DSM 15360</strain>
    </source>
</reference>
<feature type="domain" description="Histidine kinase" evidence="14">
    <location>
        <begin position="821"/>
        <end position="1042"/>
    </location>
</feature>
<dbReference type="InterPro" id="IPR000014">
    <property type="entry name" value="PAS"/>
</dbReference>
<dbReference type="Gene3D" id="1.10.287.130">
    <property type="match status" value="1"/>
</dbReference>
<dbReference type="CDD" id="cd16922">
    <property type="entry name" value="HATPase_EvgS-ArcB-TorS-like"/>
    <property type="match status" value="1"/>
</dbReference>
<evidence type="ECO:0000256" key="4">
    <source>
        <dbReference type="ARBA" id="ARBA00022475"/>
    </source>
</evidence>
<feature type="domain" description="Response regulatory" evidence="15">
    <location>
        <begin position="1058"/>
        <end position="1178"/>
    </location>
</feature>
<dbReference type="InterPro" id="IPR013767">
    <property type="entry name" value="PAS_fold"/>
</dbReference>
<feature type="domain" description="Response regulatory" evidence="15">
    <location>
        <begin position="1200"/>
        <end position="1320"/>
    </location>
</feature>
<dbReference type="PANTHER" id="PTHR45339">
    <property type="entry name" value="HYBRID SIGNAL TRANSDUCTION HISTIDINE KINASE J"/>
    <property type="match status" value="1"/>
</dbReference>
<feature type="modified residue" description="4-aspartylphosphate" evidence="13">
    <location>
        <position position="1251"/>
    </location>
</feature>
<dbReference type="PROSITE" id="PS50110">
    <property type="entry name" value="RESPONSE_REGULATORY"/>
    <property type="match status" value="2"/>
</dbReference>
<dbReference type="Pfam" id="PF00989">
    <property type="entry name" value="PAS"/>
    <property type="match status" value="1"/>
</dbReference>
<sequence>MQNMNYSYGDSSRLKSLEGLQILNADKDLELDGIAKLSMMISASSKGLIYFFGTDKVWIKSQQGKIQDLIASDLDTTFLALQQSEIILLSEEKQDFDNPLREKGVNFFSALPIKDIHGNLLGALAVLDLESKTLNEEQITGLKILAGGLMSMLRDRKINIELYHYEKLFQFSSDLVCVAGTDGFFKKVSPSFHQILGWDEHTLLNKSFFELIHPDDVDKTALEVQKLSSGIPTVNFIDRFRTIDGSYKVLQWMASPEPETGSIFAIGRDISKERKKELELVESEEKLRSFFENSQGLMCTHDVKGNFLTVNDSGANILGYTVNEIKAMSLYDIMPTDKHDELENYLKVILTKGRANGQMITKHKNGSQRIWLFNNVLEKSKVDDSTYIIGNAIDITSRSELQEDLNKTKQLLEETGKVARVGGWSLDLISKNVLWTPVTRLIHEAEDDFEPNIETGINFYKKGESRNRITEAVENAIATGEPWDLELELVTQKENVLWVRTIGHPEFTDGVCTRLFGTFQDIDQRKKIELVATRAKKTLDDVFNASSEVSFIATDLNGVITVFNRGAEKLLGYSSEEMVGKQTPALIHLEEEIEELGSELSEELGRKVSGFEVFITRPERDGSEQRIWTYLRKDGEKRLVSLIITPIKDPDFTSVGYLGVAIDITENRKVELDLINEKSRLSAFVEHTPAAVAMLDKEMRYLAVSNRWIDEYKLSGRALIGESHYDVFAESITPSAVERHKRVLNGAIEKREEEVYTLRGFDKPQHVTWEMRPWYLHDGEIGGMMIFTQNITSLISQREELKLAKGQAEEASKTKSEFLANMSHEIRTPLNGVIGFTDLLLKTKLNETQHQYLSIVNQSGNALLSIINDILDFSKIEAGKLELDIDKADLYEMCAQATDIIAYQIQNKGLEMLLNIESDLPRFIYADSDRLKQVLVNLLGNASKFTEKGEIELKVENLGSKGQYSKLRFSVRDTGIGIHPEKQKKIFEAFSQEDSSTTKKYGGTGLGLTISNRLLGLMDSTLQVVSTIGQGSTFFFEVILETEMGEPIEWFEIEDIKKVLVVDDNDNNRLIVSQMLLLKNIQSTEAKNGLEALQILATGEHFDVILMDYHMPFMDGLETIKKIKESFIADLSEMPVILLQSSSDDQKILKVCKELGVKHRLVKPIKLQDFYYTLSRLHTHEENANSAKKESIELQQTQYKILIAEDNTVNMLLAETIIERTFPNAILIKATNGSEALEYCKMETPDLILMDLQMPEMNGYEATRNIRAITKDRQVQVPIIALTAGNVKGEREKCMEAGMDDFVVKPVVEATLREVFKKWLVVETTAESQAVSEDHYSKNTLLNYTGNNKQVLARILDTVKAELIGSLQDLSKRIEEEDLHGLNEAGHKLYGTAVSSGMPILAKMATGFEKASVFEKNYLLEKLDLLRNEIELVLSQVELQKQELGN</sequence>
<dbReference type="InterPro" id="IPR000700">
    <property type="entry name" value="PAS-assoc_C"/>
</dbReference>
<dbReference type="Proteomes" id="UP001157915">
    <property type="component" value="Unassembled WGS sequence"/>
</dbReference>
<dbReference type="EMBL" id="FXUA01000012">
    <property type="protein sequence ID" value="SMP36158.1"/>
    <property type="molecule type" value="Genomic_DNA"/>
</dbReference>
<dbReference type="Gene3D" id="3.40.50.2300">
    <property type="match status" value="2"/>
</dbReference>
<dbReference type="CDD" id="cd17546">
    <property type="entry name" value="REC_hyHK_CKI1_RcsC-like"/>
    <property type="match status" value="2"/>
</dbReference>
<dbReference type="Pfam" id="PF08447">
    <property type="entry name" value="PAS_3"/>
    <property type="match status" value="1"/>
</dbReference>